<dbReference type="HOGENOM" id="CLU_092848_1_1_1"/>
<sequence>MADVPQSPSKRRIGPDQGLCSSSKRSRLETGTWALRNESQLSESNSDHRNSDVNSATKEPELATRSEIASEGSSPELSDSDPTSPSASSGDSDSESEYESSDEEPSDDDEQMHNQTIHIPSRPSANIPNNSALRARLASFIPSLKAANEDLEREIAAGKTMTLEVDNADKGKGQYIEMNLGLGVLQEGEDDHISEGSESGDCAEKNTKQEKNIIDKLMGKKSVPRKPNIEEVDS</sequence>
<protein>
    <submittedName>
        <fullName evidence="2">Uncharacterized protein</fullName>
    </submittedName>
</protein>
<dbReference type="OMA" id="QKPRIHR"/>
<dbReference type="Proteomes" id="UP000002035">
    <property type="component" value="Unassembled WGS sequence"/>
</dbReference>
<dbReference type="GeneID" id="9229568"/>
<dbReference type="VEuPathDB" id="FungiDB:MCYG_03750"/>
<reference evidence="3" key="1">
    <citation type="journal article" date="2012" name="MBio">
        <title>Comparative genome analysis of Trichophyton rubrum and related dermatophytes reveals candidate genes involved in infection.</title>
        <authorList>
            <person name="Martinez D.A."/>
            <person name="Oliver B.G."/>
            <person name="Graeser Y."/>
            <person name="Goldberg J.M."/>
            <person name="Li W."/>
            <person name="Martinez-Rossi N.M."/>
            <person name="Monod M."/>
            <person name="Shelest E."/>
            <person name="Barton R.C."/>
            <person name="Birch E."/>
            <person name="Brakhage A.A."/>
            <person name="Chen Z."/>
            <person name="Gurr S.J."/>
            <person name="Heiman D."/>
            <person name="Heitman J."/>
            <person name="Kosti I."/>
            <person name="Rossi A."/>
            <person name="Saif S."/>
            <person name="Samalova M."/>
            <person name="Saunders C.W."/>
            <person name="Shea T."/>
            <person name="Summerbell R.C."/>
            <person name="Xu J."/>
            <person name="Young S."/>
            <person name="Zeng Q."/>
            <person name="Birren B.W."/>
            <person name="Cuomo C.A."/>
            <person name="White T.C."/>
        </authorList>
    </citation>
    <scope>NUCLEOTIDE SEQUENCE [LARGE SCALE GENOMIC DNA]</scope>
    <source>
        <strain evidence="3">ATCC MYA-4605 / CBS 113480</strain>
    </source>
</reference>
<feature type="compositionally biased region" description="Basic and acidic residues" evidence="1">
    <location>
        <begin position="202"/>
        <end position="218"/>
    </location>
</feature>
<dbReference type="STRING" id="554155.C5FJS0"/>
<organism evidence="2 3">
    <name type="scientific">Arthroderma otae (strain ATCC MYA-4605 / CBS 113480)</name>
    <name type="common">Microsporum canis</name>
    <dbReference type="NCBI Taxonomy" id="554155"/>
    <lineage>
        <taxon>Eukaryota</taxon>
        <taxon>Fungi</taxon>
        <taxon>Dikarya</taxon>
        <taxon>Ascomycota</taxon>
        <taxon>Pezizomycotina</taxon>
        <taxon>Eurotiomycetes</taxon>
        <taxon>Eurotiomycetidae</taxon>
        <taxon>Onygenales</taxon>
        <taxon>Arthrodermataceae</taxon>
        <taxon>Microsporum</taxon>
    </lineage>
</organism>
<dbReference type="GO" id="GO:0000492">
    <property type="term" value="P:box C/D snoRNP assembly"/>
    <property type="evidence" value="ECO:0007669"/>
    <property type="project" value="InterPro"/>
</dbReference>
<dbReference type="Pfam" id="PF15370">
    <property type="entry name" value="NOPCHAP1"/>
    <property type="match status" value="1"/>
</dbReference>
<feature type="region of interest" description="Disordered" evidence="1">
    <location>
        <begin position="1"/>
        <end position="130"/>
    </location>
</feature>
<feature type="compositionally biased region" description="Acidic residues" evidence="1">
    <location>
        <begin position="92"/>
        <end position="110"/>
    </location>
</feature>
<dbReference type="InterPro" id="IPR027921">
    <property type="entry name" value="NOPCHAP1"/>
</dbReference>
<dbReference type="PANTHER" id="PTHR38489">
    <property type="entry name" value="HISTONE CHAPERONE DOMAIN-CONTAINING PROTEIN"/>
    <property type="match status" value="1"/>
</dbReference>
<feature type="region of interest" description="Disordered" evidence="1">
    <location>
        <begin position="188"/>
        <end position="234"/>
    </location>
</feature>
<accession>C5FJS0</accession>
<evidence type="ECO:0000256" key="1">
    <source>
        <dbReference type="SAM" id="MobiDB-lite"/>
    </source>
</evidence>
<feature type="compositionally biased region" description="Polar residues" evidence="1">
    <location>
        <begin position="113"/>
        <end position="130"/>
    </location>
</feature>
<keyword evidence="3" id="KW-1185">Reference proteome</keyword>
<evidence type="ECO:0000313" key="2">
    <source>
        <dbReference type="EMBL" id="EEQ30931.1"/>
    </source>
</evidence>
<dbReference type="eggNOG" id="ENOG502SBR7">
    <property type="taxonomic scope" value="Eukaryota"/>
</dbReference>
<name>C5FJS0_ARTOC</name>
<proteinExistence type="predicted"/>
<dbReference type="AlphaFoldDB" id="C5FJS0"/>
<dbReference type="OrthoDB" id="4174425at2759"/>
<dbReference type="EMBL" id="DS995703">
    <property type="protein sequence ID" value="EEQ30931.1"/>
    <property type="molecule type" value="Genomic_DNA"/>
</dbReference>
<dbReference type="PANTHER" id="PTHR38489:SF1">
    <property type="entry name" value="HISTONE CHAPERONE DOMAIN-CONTAINING PROTEIN"/>
    <property type="match status" value="1"/>
</dbReference>
<gene>
    <name evidence="2" type="ORF">MCYG_03750</name>
</gene>
<dbReference type="RefSeq" id="XP_002848244.1">
    <property type="nucleotide sequence ID" value="XM_002848198.1"/>
</dbReference>
<evidence type="ECO:0000313" key="3">
    <source>
        <dbReference type="Proteomes" id="UP000002035"/>
    </source>
</evidence>
<feature type="compositionally biased region" description="Low complexity" evidence="1">
    <location>
        <begin position="80"/>
        <end position="91"/>
    </location>
</feature>